<evidence type="ECO:0000256" key="6">
    <source>
        <dbReference type="ARBA" id="ARBA00022691"/>
    </source>
</evidence>
<dbReference type="Gene3D" id="3.40.50.150">
    <property type="entry name" value="Vaccinia Virus protein VP39"/>
    <property type="match status" value="1"/>
</dbReference>
<dbReference type="SUPFAM" id="SSF56091">
    <property type="entry name" value="DNA ligase/mRNA capping enzyme, catalytic domain"/>
    <property type="match status" value="1"/>
</dbReference>
<keyword evidence="11" id="KW-0342">GTP-binding</keyword>
<evidence type="ECO:0000313" key="15">
    <source>
        <dbReference type="EMBL" id="WNL49764.1"/>
    </source>
</evidence>
<evidence type="ECO:0000256" key="2">
    <source>
        <dbReference type="ARBA" id="ARBA00008556"/>
    </source>
</evidence>
<keyword evidence="8" id="KW-0547">Nucleotide-binding</keyword>
<dbReference type="GO" id="GO:0140818">
    <property type="term" value="F:mRNA 5'-triphosphate monophosphatase activity"/>
    <property type="evidence" value="ECO:0007669"/>
    <property type="project" value="UniProtKB-EC"/>
</dbReference>
<comment type="similarity">
    <text evidence="2">In the N-terminal section; belongs to the dsDNA virus mRNA guanylyltransferase family.</text>
</comment>
<keyword evidence="7" id="KW-0548">Nucleotidyltransferase</keyword>
<protein>
    <submittedName>
        <fullName evidence="15">mRNA capping enzyme</fullName>
    </submittedName>
</protein>
<dbReference type="GO" id="GO:0005525">
    <property type="term" value="F:GTP binding"/>
    <property type="evidence" value="ECO:0007669"/>
    <property type="project" value="UniProtKB-KW"/>
</dbReference>
<evidence type="ECO:0000256" key="3">
    <source>
        <dbReference type="ARBA" id="ARBA00022603"/>
    </source>
</evidence>
<keyword evidence="6" id="KW-0949">S-adenosyl-L-methionine</keyword>
<evidence type="ECO:0000256" key="5">
    <source>
        <dbReference type="ARBA" id="ARBA00022679"/>
    </source>
</evidence>
<dbReference type="InterPro" id="IPR033469">
    <property type="entry name" value="CYTH-like_dom_sf"/>
</dbReference>
<name>A0AA96ENH9_9VIRU</name>
<feature type="domain" description="MRNA cap 0 methyltransferase" evidence="14">
    <location>
        <begin position="579"/>
        <end position="819"/>
    </location>
</feature>
<dbReference type="PANTHER" id="PTHR12189:SF2">
    <property type="entry name" value="MRNA CAP GUANINE-N7 METHYLTRANSFERASE"/>
    <property type="match status" value="1"/>
</dbReference>
<dbReference type="Gene3D" id="3.20.100.10">
    <property type="entry name" value="mRNA triphosphatase Cet1-like"/>
    <property type="match status" value="1"/>
</dbReference>
<evidence type="ECO:0000256" key="13">
    <source>
        <dbReference type="ARBA" id="ARBA00047740"/>
    </source>
</evidence>
<dbReference type="Gene3D" id="3.30.470.30">
    <property type="entry name" value="DNA ligase/mRNA capping enzyme"/>
    <property type="match status" value="1"/>
</dbReference>
<organism evidence="15">
    <name type="scientific">Marseillevirus sp</name>
    <dbReference type="NCBI Taxonomy" id="2809551"/>
    <lineage>
        <taxon>Viruses</taxon>
        <taxon>Varidnaviria</taxon>
        <taxon>Bamfordvirae</taxon>
        <taxon>Nucleocytoviricota</taxon>
        <taxon>Megaviricetes</taxon>
        <taxon>Pimascovirales</taxon>
        <taxon>Pimascovirales incertae sedis</taxon>
        <taxon>Marseilleviridae</taxon>
        <taxon>Marseillevirus</taxon>
    </lineage>
</organism>
<evidence type="ECO:0000256" key="11">
    <source>
        <dbReference type="ARBA" id="ARBA00023134"/>
    </source>
</evidence>
<comment type="catalytic activity">
    <reaction evidence="13">
        <text>a 5'-end triphospho-ribonucleoside in mRNA + H2O = a 5'-end diphospho-ribonucleoside in mRNA + phosphate + H(+)</text>
        <dbReference type="Rhea" id="RHEA:67004"/>
        <dbReference type="Rhea" id="RHEA-COMP:17164"/>
        <dbReference type="Rhea" id="RHEA-COMP:17165"/>
        <dbReference type="ChEBI" id="CHEBI:15377"/>
        <dbReference type="ChEBI" id="CHEBI:15378"/>
        <dbReference type="ChEBI" id="CHEBI:43474"/>
        <dbReference type="ChEBI" id="CHEBI:167616"/>
        <dbReference type="ChEBI" id="CHEBI:167618"/>
        <dbReference type="EC" id="3.6.1.74"/>
    </reaction>
    <physiologicalReaction direction="left-to-right" evidence="13">
        <dbReference type="Rhea" id="RHEA:67005"/>
    </physiologicalReaction>
</comment>
<accession>A0AA96ENH9</accession>
<dbReference type="CDD" id="cd02440">
    <property type="entry name" value="AdoMet_MTases"/>
    <property type="match status" value="1"/>
</dbReference>
<keyword evidence="9" id="KW-0378">Hydrolase</keyword>
<evidence type="ECO:0000256" key="10">
    <source>
        <dbReference type="ARBA" id="ARBA00022884"/>
    </source>
</evidence>
<dbReference type="GO" id="GO:0003723">
    <property type="term" value="F:RNA binding"/>
    <property type="evidence" value="ECO:0007669"/>
    <property type="project" value="UniProtKB-KW"/>
</dbReference>
<dbReference type="Pfam" id="PF03291">
    <property type="entry name" value="mRNA_G-N7_MeTrfase"/>
    <property type="match status" value="1"/>
</dbReference>
<dbReference type="InterPro" id="IPR039753">
    <property type="entry name" value="RG7MT1"/>
</dbReference>
<keyword evidence="4" id="KW-0507">mRNA processing</keyword>
<dbReference type="PROSITE" id="PS51562">
    <property type="entry name" value="RNA_CAP0_MT"/>
    <property type="match status" value="1"/>
</dbReference>
<evidence type="ECO:0000256" key="12">
    <source>
        <dbReference type="ARBA" id="ARBA00044679"/>
    </source>
</evidence>
<comment type="catalytic activity">
    <reaction evidence="12">
        <text>a 5'-end diphospho-ribonucleoside in mRNA + GTP + H(+) = a 5'-end (5'-triphosphoguanosine)-ribonucleoside in mRNA + diphosphate</text>
        <dbReference type="Rhea" id="RHEA:67012"/>
        <dbReference type="Rhea" id="RHEA-COMP:17165"/>
        <dbReference type="Rhea" id="RHEA-COMP:17166"/>
        <dbReference type="ChEBI" id="CHEBI:15378"/>
        <dbReference type="ChEBI" id="CHEBI:33019"/>
        <dbReference type="ChEBI" id="CHEBI:37565"/>
        <dbReference type="ChEBI" id="CHEBI:167616"/>
        <dbReference type="ChEBI" id="CHEBI:167617"/>
        <dbReference type="EC" id="2.7.7.50"/>
    </reaction>
</comment>
<dbReference type="InterPro" id="IPR037009">
    <property type="entry name" value="mRNA_triPase_Cet1_sf"/>
</dbReference>
<dbReference type="GO" id="GO:0004484">
    <property type="term" value="F:mRNA guanylyltransferase activity"/>
    <property type="evidence" value="ECO:0007669"/>
    <property type="project" value="UniProtKB-EC"/>
</dbReference>
<evidence type="ECO:0000256" key="7">
    <source>
        <dbReference type="ARBA" id="ARBA00022695"/>
    </source>
</evidence>
<dbReference type="Gene3D" id="2.40.50.140">
    <property type="entry name" value="Nucleic acid-binding proteins"/>
    <property type="match status" value="1"/>
</dbReference>
<dbReference type="SUPFAM" id="SSF50249">
    <property type="entry name" value="Nucleic acid-binding proteins"/>
    <property type="match status" value="1"/>
</dbReference>
<comment type="pathway">
    <text evidence="1">mRNA processing; mRNA capping.</text>
</comment>
<dbReference type="GO" id="GO:0004482">
    <property type="term" value="F:mRNA 5'-cap (guanine-N7-)-methyltransferase activity"/>
    <property type="evidence" value="ECO:0007669"/>
    <property type="project" value="InterPro"/>
</dbReference>
<dbReference type="EMBL" id="OR343188">
    <property type="protein sequence ID" value="WNL49764.1"/>
    <property type="molecule type" value="Genomic_DNA"/>
</dbReference>
<keyword evidence="3" id="KW-0489">Methyltransferase</keyword>
<dbReference type="SUPFAM" id="SSF55154">
    <property type="entry name" value="CYTH-like phosphatases"/>
    <property type="match status" value="1"/>
</dbReference>
<dbReference type="GO" id="GO:0004651">
    <property type="term" value="F:polynucleotide 5'-phosphatase activity"/>
    <property type="evidence" value="ECO:0007669"/>
    <property type="project" value="InterPro"/>
</dbReference>
<proteinExistence type="inferred from homology"/>
<sequence>MDFFRKDELTEKENTQEFLFVSQNIMSQLSEWFGSNEVAQFLTKHGKNIEVELSFGRWERTGKHKSFVSGVTKAEFYNLFDSLDKISKKSPDLFQRRDIHTLEEIGRRAPGQRGSIRRIKDVETGQISFLSKDRNKIWDERRWGLRLAMSVEEELFDVPDFQPSGFREKKRTRFIFVGNKSGFKGLTVDMTKVVKSSFREGVVYEVEIEKDSSVPKTPDSMANSVKRVLEMMQSQSSCQTNEIISMEEKEQALSLFNRLVGSKRYGDTSFLNKPRQVKVEDLLEPRILAITNKLDGERRLLWFGPAGTYIVNPPFDIQKIAGVFFQYRDTVLDVELYGEEKGKCLCYAFDCLWFSGQNQTLNNFDTRFRHVLEIEENVGQSAHIISKKYFEVGLPLGSFDGMAAATKETRGTYIAKARTGKLGGDLLREAVEKALEYAEKKGFRTDGLILQPRDQVYKNSDTLKWKPENQMTIDFRLKSKGGGEFFLMMGAQGGEVKFEGTAATKRVPGTVKLPKSFLEENSGHDFEGEILEFGFDKEKNVFVPYRVRTDKDMPNFSTTVVSVWNDIFRGVTLETLKGENLVLPRRYNNIVKQCLLEIPKEQNASFVDIGSGRGGDLPKWAKRKVGMVKCIEPNKDNISEFDKRAKAARFTTYKLFNGKAQNTKQVVDFFGEEKVDAASAFFCLGYFAEKEKDLDGLCATLSSLVKEGGIAMFTFMDGEEIKSLLGKKKGFSNSAFSIEKGEWSKKKFGNSVIVHINDDSSMVKNQTEWLISLDMLEDAMSKSGFSLVFSRLTDEGISFLSTQGFEFVSLHRVAVFKRS</sequence>
<evidence type="ECO:0000256" key="4">
    <source>
        <dbReference type="ARBA" id="ARBA00022664"/>
    </source>
</evidence>
<dbReference type="InterPro" id="IPR012340">
    <property type="entry name" value="NA-bd_OB-fold"/>
</dbReference>
<dbReference type="InterPro" id="IPR004971">
    <property type="entry name" value="mRNA_G-N7_MeTrfase_dom"/>
</dbReference>
<dbReference type="PANTHER" id="PTHR12189">
    <property type="entry name" value="MRNA GUANINE-7- METHYLTRANSFERASE"/>
    <property type="match status" value="1"/>
</dbReference>
<evidence type="ECO:0000256" key="8">
    <source>
        <dbReference type="ARBA" id="ARBA00022741"/>
    </source>
</evidence>
<dbReference type="SUPFAM" id="SSF53335">
    <property type="entry name" value="S-adenosyl-L-methionine-dependent methyltransferases"/>
    <property type="match status" value="1"/>
</dbReference>
<keyword evidence="10" id="KW-0694">RNA-binding</keyword>
<reference evidence="15" key="1">
    <citation type="submission" date="2023-07" db="EMBL/GenBank/DDBJ databases">
        <authorList>
            <person name="Xia Y."/>
        </authorList>
    </citation>
    <scope>NUCLEOTIDE SEQUENCE</scope>
    <source>
        <strain evidence="15">F</strain>
    </source>
</reference>
<evidence type="ECO:0000256" key="9">
    <source>
        <dbReference type="ARBA" id="ARBA00022801"/>
    </source>
</evidence>
<evidence type="ECO:0000256" key="1">
    <source>
        <dbReference type="ARBA" id="ARBA00005129"/>
    </source>
</evidence>
<dbReference type="InterPro" id="IPR029063">
    <property type="entry name" value="SAM-dependent_MTases_sf"/>
</dbReference>
<keyword evidence="5" id="KW-0808">Transferase</keyword>
<gene>
    <name evidence="15" type="ORF">MarFTMF_248</name>
</gene>
<evidence type="ECO:0000259" key="14">
    <source>
        <dbReference type="PROSITE" id="PS51562"/>
    </source>
</evidence>